<gene>
    <name evidence="2" type="primary">42</name>
    <name evidence="2" type="ORF">SEA_FLAGSTAFF_42</name>
</gene>
<dbReference type="Gene3D" id="3.90.320.10">
    <property type="match status" value="1"/>
</dbReference>
<feature type="domain" description="Putative exodeoxyribonuclease 8 PDDEXK-like" evidence="1">
    <location>
        <begin position="172"/>
        <end position="335"/>
    </location>
</feature>
<keyword evidence="3" id="KW-1185">Reference proteome</keyword>
<dbReference type="KEGG" id="vg:26630824"/>
<accession>A0A0F6WE23</accession>
<evidence type="ECO:0000259" key="1">
    <source>
        <dbReference type="Pfam" id="PF12684"/>
    </source>
</evidence>
<dbReference type="RefSeq" id="YP_009204233.1">
    <property type="nucleotide sequence ID" value="NC_028861.1"/>
</dbReference>
<dbReference type="OrthoDB" id="4806at10239"/>
<dbReference type="EMBL" id="KR080197">
    <property type="protein sequence ID" value="AKF14479.1"/>
    <property type="molecule type" value="Genomic_DNA"/>
</dbReference>
<proteinExistence type="predicted"/>
<evidence type="ECO:0000313" key="2">
    <source>
        <dbReference type="EMBL" id="AKF14479.1"/>
    </source>
</evidence>
<dbReference type="Pfam" id="PF12684">
    <property type="entry name" value="DUF3799"/>
    <property type="match status" value="1"/>
</dbReference>
<name>A0A0F6WE23_9CAUD</name>
<dbReference type="InterPro" id="IPR024432">
    <property type="entry name" value="Put_RecE_PDDEXK-like_dom"/>
</dbReference>
<dbReference type="Proteomes" id="UP000203806">
    <property type="component" value="Segment"/>
</dbReference>
<dbReference type="InterPro" id="IPR011604">
    <property type="entry name" value="PDDEXK-like_dom_sf"/>
</dbReference>
<sequence length="359" mass="39834">MTAGEVRPLKCQNCGFAQKYSRQLPGEIPAFCKSHGNWFCAACREHLDCVRLKHEIVDQAPATVPSGAVPKNDGIFTWIDEDVYHGDLSSLSSSGARALLATTPEEFDWNRRNDRGVNKNFDYGHVTHKMVLGKGGALAMLDPKVCGHTADGKVAKVPQSTSEWKAAEANARRHGKIPVAKWDMDKAQTMAGRVFQHRIAGRLLSRGQAEHSIYWHDDATGVRLRCRPDFLTEGLGRTICVDYKTATSANPAQFQRAVIDYGYHQQQAFYEDGCAELGLENVGFLFVVQAKTAPFTVSVCRIKPEVVELGRRQNRAAIELFARCQESGRWPGYDGIHEVGMAGWATSQIEESLEKFYAA</sequence>
<reference evidence="2 3" key="1">
    <citation type="journal article" date="2015" name="Genome Announc.">
        <title>Genome Sequences of Cluster G Mycobacteriophages Cambiare, FlagStaff, and MOOREtheMARYer.</title>
        <authorList>
            <person name="Pope W.H."/>
            <person name="Augustine D.A."/>
            <person name="Carroll D.C."/>
            <person name="Duncan J.C."/>
            <person name="Harwi K.M."/>
            <person name="Howry R."/>
            <person name="Jagessar B."/>
            <person name="Lum B.A."/>
            <person name="Meinert J.W."/>
            <person name="Migliozzi J.S."/>
            <person name="Milliken K.A."/>
            <person name="Mitchell C.J."/>
            <person name="Nalatwad A.S."/>
            <person name="Orlandini K.C."/>
            <person name="Rhein M.J."/>
            <person name="Saravanan V."/>
            <person name="Seese B.A."/>
            <person name="Schiebel J.G."/>
            <person name="Thomas K.B."/>
            <person name="Adkins N.L."/>
            <person name="Cohen K.L."/>
            <person name="Iyengar V.B."/>
            <person name="Kim H."/>
            <person name="Kramer Z.J."/>
            <person name="Montgomery M.T."/>
            <person name="Schafer C.E."/>
            <person name="Wilkes K.E."/>
            <person name="Grubb S.R."/>
            <person name="Warner M.H."/>
            <person name="Bowman C.A."/>
            <person name="Russell D.A."/>
            <person name="Hatfull G.F."/>
        </authorList>
    </citation>
    <scope>NUCLEOTIDE SEQUENCE [LARGE SCALE GENOMIC DNA]</scope>
</reference>
<dbReference type="GeneID" id="26630824"/>
<protein>
    <submittedName>
        <fullName evidence="2">RecE</fullName>
    </submittedName>
</protein>
<organism evidence="2 3">
    <name type="scientific">Mycobacterium phage FlagStaff</name>
    <dbReference type="NCBI Taxonomy" id="1647304"/>
    <lineage>
        <taxon>Viruses</taxon>
        <taxon>Duplodnaviria</taxon>
        <taxon>Heunggongvirae</taxon>
        <taxon>Uroviricota</taxon>
        <taxon>Caudoviricetes</taxon>
        <taxon>Gclasvirinae</taxon>
        <taxon>Avocadovirus</taxon>
        <taxon>Avocadovirus flagstaff</taxon>
    </lineage>
</organism>
<evidence type="ECO:0000313" key="3">
    <source>
        <dbReference type="Proteomes" id="UP000203806"/>
    </source>
</evidence>